<evidence type="ECO:0000313" key="6">
    <source>
        <dbReference type="Proteomes" id="UP001178507"/>
    </source>
</evidence>
<dbReference type="SUPFAM" id="SSF50156">
    <property type="entry name" value="PDZ domain-like"/>
    <property type="match status" value="1"/>
</dbReference>
<evidence type="ECO:0000256" key="2">
    <source>
        <dbReference type="ARBA" id="ARBA00022670"/>
    </source>
</evidence>
<dbReference type="SUPFAM" id="SSF50494">
    <property type="entry name" value="Trypsin-like serine proteases"/>
    <property type="match status" value="1"/>
</dbReference>
<proteinExistence type="inferred from homology"/>
<protein>
    <recommendedName>
        <fullName evidence="4">PDZ domain-containing protein</fullName>
    </recommendedName>
</protein>
<organism evidence="5 6">
    <name type="scientific">Effrenium voratum</name>
    <dbReference type="NCBI Taxonomy" id="2562239"/>
    <lineage>
        <taxon>Eukaryota</taxon>
        <taxon>Sar</taxon>
        <taxon>Alveolata</taxon>
        <taxon>Dinophyceae</taxon>
        <taxon>Suessiales</taxon>
        <taxon>Symbiodiniaceae</taxon>
        <taxon>Effrenium</taxon>
    </lineage>
</organism>
<reference evidence="5" key="1">
    <citation type="submission" date="2023-08" db="EMBL/GenBank/DDBJ databases">
        <authorList>
            <person name="Chen Y."/>
            <person name="Shah S."/>
            <person name="Dougan E. K."/>
            <person name="Thang M."/>
            <person name="Chan C."/>
        </authorList>
    </citation>
    <scope>NUCLEOTIDE SEQUENCE</scope>
</reference>
<sequence>MYLPISSLCGTCGTCGRREKESRRLLLRFGDGRLASAELMGLSAAADVAVLKLQGTQAKPLRFNDTLPRQGDQVSVCGMTQHGLEAVSLSGHVSQPRQRFRGLGEDPATRFVQLALPTLPGMSGSPVLDKDGKVVAMVAKKFEEHGLAIPATRVRQVAECLEAGHPWRLPMLGLEVQAAGTLAAPAVLVKALKPGSAAGAAGVEVGDVIVAIDDTPVASLLDMREALLARGDARFPAQLRLRLRRSEATLELLVETPRG</sequence>
<dbReference type="Proteomes" id="UP001178507">
    <property type="component" value="Unassembled WGS sequence"/>
</dbReference>
<name>A0AA36MGV0_9DINO</name>
<dbReference type="AlphaFoldDB" id="A0AA36MGV0"/>
<evidence type="ECO:0000256" key="1">
    <source>
        <dbReference type="ARBA" id="ARBA00010541"/>
    </source>
</evidence>
<dbReference type="GO" id="GO:0004252">
    <property type="term" value="F:serine-type endopeptidase activity"/>
    <property type="evidence" value="ECO:0007669"/>
    <property type="project" value="InterPro"/>
</dbReference>
<keyword evidence="6" id="KW-1185">Reference proteome</keyword>
<comment type="similarity">
    <text evidence="1">Belongs to the peptidase S1C family.</text>
</comment>
<evidence type="ECO:0000259" key="4">
    <source>
        <dbReference type="PROSITE" id="PS50106"/>
    </source>
</evidence>
<accession>A0AA36MGV0</accession>
<dbReference type="Gene3D" id="2.40.10.120">
    <property type="match status" value="1"/>
</dbReference>
<dbReference type="PROSITE" id="PS50106">
    <property type="entry name" value="PDZ"/>
    <property type="match status" value="1"/>
</dbReference>
<dbReference type="EMBL" id="CAUJNA010000040">
    <property type="protein sequence ID" value="CAJ1370861.1"/>
    <property type="molecule type" value="Genomic_DNA"/>
</dbReference>
<dbReference type="InterPro" id="IPR001478">
    <property type="entry name" value="PDZ"/>
</dbReference>
<dbReference type="Pfam" id="PF13365">
    <property type="entry name" value="Trypsin_2"/>
    <property type="match status" value="1"/>
</dbReference>
<dbReference type="SMART" id="SM00228">
    <property type="entry name" value="PDZ"/>
    <property type="match status" value="1"/>
</dbReference>
<dbReference type="InterPro" id="IPR036034">
    <property type="entry name" value="PDZ_sf"/>
</dbReference>
<dbReference type="PANTHER" id="PTHR22939:SF129">
    <property type="entry name" value="SERINE PROTEASE HTRA2, MITOCHONDRIAL"/>
    <property type="match status" value="1"/>
</dbReference>
<dbReference type="Pfam" id="PF17820">
    <property type="entry name" value="PDZ_6"/>
    <property type="match status" value="1"/>
</dbReference>
<keyword evidence="2" id="KW-0645">Protease</keyword>
<dbReference type="InterPro" id="IPR041489">
    <property type="entry name" value="PDZ_6"/>
</dbReference>
<evidence type="ECO:0000313" key="5">
    <source>
        <dbReference type="EMBL" id="CAJ1370861.1"/>
    </source>
</evidence>
<dbReference type="Gene3D" id="2.30.42.10">
    <property type="match status" value="1"/>
</dbReference>
<dbReference type="InterPro" id="IPR001940">
    <property type="entry name" value="Peptidase_S1C"/>
</dbReference>
<dbReference type="PRINTS" id="PR00834">
    <property type="entry name" value="PROTEASES2C"/>
</dbReference>
<dbReference type="InterPro" id="IPR009003">
    <property type="entry name" value="Peptidase_S1_PA"/>
</dbReference>
<evidence type="ECO:0000256" key="3">
    <source>
        <dbReference type="ARBA" id="ARBA00022801"/>
    </source>
</evidence>
<dbReference type="GO" id="GO:0006508">
    <property type="term" value="P:proteolysis"/>
    <property type="evidence" value="ECO:0007669"/>
    <property type="project" value="UniProtKB-KW"/>
</dbReference>
<keyword evidence="3" id="KW-0378">Hydrolase</keyword>
<comment type="caution">
    <text evidence="5">The sequence shown here is derived from an EMBL/GenBank/DDBJ whole genome shotgun (WGS) entry which is preliminary data.</text>
</comment>
<dbReference type="PANTHER" id="PTHR22939">
    <property type="entry name" value="SERINE PROTEASE FAMILY S1C HTRA-RELATED"/>
    <property type="match status" value="1"/>
</dbReference>
<gene>
    <name evidence="5" type="ORF">EVOR1521_LOCUS1327</name>
</gene>
<feature type="domain" description="PDZ" evidence="4">
    <location>
        <begin position="172"/>
        <end position="220"/>
    </location>
</feature>